<dbReference type="Proteomes" id="UP000001096">
    <property type="component" value="Unassembled WGS sequence"/>
</dbReference>
<dbReference type="HOGENOM" id="CLU_163976_0_0_5"/>
<proteinExistence type="predicted"/>
<reference evidence="1 2" key="1">
    <citation type="submission" date="2012-04" db="EMBL/GenBank/DDBJ databases">
        <title>The Genome Sequence of Afipia broomeae ATCC 49717.</title>
        <authorList>
            <consortium name="The Broad Institute Genome Sequencing Platform"/>
            <person name="Earl A."/>
            <person name="Ward D."/>
            <person name="Feldgarden M."/>
            <person name="Gevers D."/>
            <person name="Huys G."/>
            <person name="Walker B."/>
            <person name="Young S.K."/>
            <person name="Zeng Q."/>
            <person name="Gargeya S."/>
            <person name="Fitzgerald M."/>
            <person name="Haas B."/>
            <person name="Abouelleil A."/>
            <person name="Alvarado L."/>
            <person name="Arachchi H.M."/>
            <person name="Berlin A."/>
            <person name="Chapman S.B."/>
            <person name="Goldberg J."/>
            <person name="Griggs A."/>
            <person name="Gujja S."/>
            <person name="Hansen M."/>
            <person name="Howarth C."/>
            <person name="Imamovic A."/>
            <person name="Larimer J."/>
            <person name="McCowen C."/>
            <person name="Montmayeur A."/>
            <person name="Murphy C."/>
            <person name="Neiman D."/>
            <person name="Pearson M."/>
            <person name="Priest M."/>
            <person name="Roberts A."/>
            <person name="Saif S."/>
            <person name="Shea T."/>
            <person name="Sisk P."/>
            <person name="Sykes S."/>
            <person name="Wortman J."/>
            <person name="Nusbaum C."/>
            <person name="Birren B."/>
        </authorList>
    </citation>
    <scope>NUCLEOTIDE SEQUENCE [LARGE SCALE GENOMIC DNA]</scope>
    <source>
        <strain evidence="1 2">ATCC 49717</strain>
    </source>
</reference>
<dbReference type="EMBL" id="AGWX01000002">
    <property type="protein sequence ID" value="EKS39636.1"/>
    <property type="molecule type" value="Genomic_DNA"/>
</dbReference>
<name>K8PDJ6_9BRAD</name>
<protein>
    <recommendedName>
        <fullName evidence="3">DUF4242 domain-containing protein</fullName>
    </recommendedName>
</protein>
<evidence type="ECO:0000313" key="1">
    <source>
        <dbReference type="EMBL" id="EKS39636.1"/>
    </source>
</evidence>
<keyword evidence="2" id="KW-1185">Reference proteome</keyword>
<dbReference type="Pfam" id="PF14026">
    <property type="entry name" value="SCO4226-like"/>
    <property type="match status" value="1"/>
</dbReference>
<dbReference type="AlphaFoldDB" id="K8PDJ6"/>
<dbReference type="RefSeq" id="WP_006020314.1">
    <property type="nucleotide sequence ID" value="NZ_KB375282.1"/>
</dbReference>
<sequence length="90" mass="9643">MKRYVIERELPGVANLSPAQLKETAATSNDALAKLAGKAQWLQSFVVDDKTFCIYLAENEAAVQAHARLSGIPATKVSEVRGVIDPTTAS</sequence>
<evidence type="ECO:0000313" key="2">
    <source>
        <dbReference type="Proteomes" id="UP000001096"/>
    </source>
</evidence>
<dbReference type="eggNOG" id="ENOG5032RK9">
    <property type="taxonomic scope" value="Bacteria"/>
</dbReference>
<accession>K8PDJ6</accession>
<organism evidence="1 2">
    <name type="scientific">Afipia broomeae ATCC 49717</name>
    <dbReference type="NCBI Taxonomy" id="883078"/>
    <lineage>
        <taxon>Bacteria</taxon>
        <taxon>Pseudomonadati</taxon>
        <taxon>Pseudomonadota</taxon>
        <taxon>Alphaproteobacteria</taxon>
        <taxon>Hyphomicrobiales</taxon>
        <taxon>Nitrobacteraceae</taxon>
        <taxon>Afipia</taxon>
    </lineage>
</organism>
<comment type="caution">
    <text evidence="1">The sequence shown here is derived from an EMBL/GenBank/DDBJ whole genome shotgun (WGS) entry which is preliminary data.</text>
</comment>
<dbReference type="PATRIC" id="fig|883078.3.peg.1636"/>
<evidence type="ECO:0008006" key="3">
    <source>
        <dbReference type="Google" id="ProtNLM"/>
    </source>
</evidence>
<gene>
    <name evidence="1" type="ORF">HMPREF9695_01597</name>
</gene>
<dbReference type="InterPro" id="IPR025336">
    <property type="entry name" value="SCO4226-like"/>
</dbReference>